<feature type="domain" description="Sulfite reductase [NADPH] flavoprotein alpha-component-like FAD-binding" evidence="8">
    <location>
        <begin position="20"/>
        <end position="233"/>
    </location>
</feature>
<dbReference type="InterPro" id="IPR023173">
    <property type="entry name" value="NADPH_Cyt_P450_Rdtase_alpha"/>
</dbReference>
<evidence type="ECO:0000256" key="4">
    <source>
        <dbReference type="ARBA" id="ARBA00023002"/>
    </source>
</evidence>
<name>A0A7R8V7E9_HERIL</name>
<dbReference type="FunFam" id="1.20.990.10:FF:000007">
    <property type="entry name" value="Methionine synthase reductase"/>
    <property type="match status" value="1"/>
</dbReference>
<evidence type="ECO:0000256" key="6">
    <source>
        <dbReference type="ARBA" id="ARBA00040659"/>
    </source>
</evidence>
<dbReference type="InParanoid" id="A0A7R8V7E9"/>
<dbReference type="Gene3D" id="1.20.990.10">
    <property type="entry name" value="NADPH-cytochrome p450 Reductase, Chain A, domain 3"/>
    <property type="match status" value="1"/>
</dbReference>
<dbReference type="GO" id="GO:0009086">
    <property type="term" value="P:methionine biosynthetic process"/>
    <property type="evidence" value="ECO:0007669"/>
    <property type="project" value="TreeGrafter"/>
</dbReference>
<dbReference type="Pfam" id="PF00175">
    <property type="entry name" value="NAD_binding_1"/>
    <property type="match status" value="1"/>
</dbReference>
<dbReference type="InterPro" id="IPR039261">
    <property type="entry name" value="FNR_nucleotide-bd"/>
</dbReference>
<keyword evidence="3" id="KW-0274">FAD</keyword>
<sequence length="430" mass="49410">MSGSETWNNDKESVVYNALPFARTELLNVPIKSARILCQGDDVKKVIEIIFDLKDHPVDFLPGDTIGIQPINRDQDVNFLIDTLELSSNTDKKVNLSIMKTTQKKAAKLPNYLPEITTNRILLRNYLNMYSAPKKLFLRALVEFTDDKRERLLLQILCSKEGGGFYNQYVTEKGMTFLDLLKLCPSCKPPMGILIEHLPRLLPRPYSVANSSLKSPKELKIVFSVLTDESQKGLTTEMLEEMVEKFLKNKNNPCSVNLYFRDENAFKYTQDDLNKNIIMIGIGCGISPFVGFLEHKFELEKQLVTGKRDFKTWLFSGSRYCRNALFRKEICDFLEAGTIDEYFESNSREVDSEFKYVQDQIVSNAERFVNLLLCPQTKIYVCADGNEISKKIVACIEECIKSVCNLPIEEASDILKDMRRNARYIEDIWL</sequence>
<dbReference type="GO" id="GO:0030586">
    <property type="term" value="F:[methionine synthase] reductase (NADPH) activity"/>
    <property type="evidence" value="ECO:0007669"/>
    <property type="project" value="UniProtKB-EC"/>
</dbReference>
<feature type="domain" description="Oxidoreductase FAD/NAD(P)-binding" evidence="7">
    <location>
        <begin position="279"/>
        <end position="382"/>
    </location>
</feature>
<dbReference type="Gene3D" id="3.40.50.80">
    <property type="entry name" value="Nucleotide-binding domain of ferredoxin-NADP reductase (FNR) module"/>
    <property type="match status" value="1"/>
</dbReference>
<dbReference type="InterPro" id="IPR001433">
    <property type="entry name" value="OxRdtase_FAD/NAD-bd"/>
</dbReference>
<dbReference type="GO" id="GO:0050660">
    <property type="term" value="F:flavin adenine dinucleotide binding"/>
    <property type="evidence" value="ECO:0007669"/>
    <property type="project" value="TreeGrafter"/>
</dbReference>
<evidence type="ECO:0000259" key="8">
    <source>
        <dbReference type="Pfam" id="PF00667"/>
    </source>
</evidence>
<dbReference type="Pfam" id="PF00667">
    <property type="entry name" value="FAD_binding_1"/>
    <property type="match status" value="1"/>
</dbReference>
<accession>A0A7R8V7E9</accession>
<dbReference type="SUPFAM" id="SSF52343">
    <property type="entry name" value="Ferredoxin reductase-like, C-terminal NADP-linked domain"/>
    <property type="match status" value="1"/>
</dbReference>
<dbReference type="EC" id="1.16.1.8" evidence="5"/>
<evidence type="ECO:0000256" key="2">
    <source>
        <dbReference type="ARBA" id="ARBA00022630"/>
    </source>
</evidence>
<dbReference type="GO" id="GO:0050667">
    <property type="term" value="P:homocysteine metabolic process"/>
    <property type="evidence" value="ECO:0007669"/>
    <property type="project" value="TreeGrafter"/>
</dbReference>
<reference evidence="9 10" key="1">
    <citation type="submission" date="2020-11" db="EMBL/GenBank/DDBJ databases">
        <authorList>
            <person name="Wallbank WR R."/>
            <person name="Pardo Diaz C."/>
            <person name="Kozak K."/>
            <person name="Martin S."/>
            <person name="Jiggins C."/>
            <person name="Moest M."/>
            <person name="Warren A I."/>
            <person name="Generalovic N T."/>
            <person name="Byers J.R.P. K."/>
            <person name="Montejo-Kovacevich G."/>
            <person name="Yen C E."/>
        </authorList>
    </citation>
    <scope>NUCLEOTIDE SEQUENCE [LARGE SCALE GENOMIC DNA]</scope>
</reference>
<dbReference type="SUPFAM" id="SSF63380">
    <property type="entry name" value="Riboflavin synthase domain-like"/>
    <property type="match status" value="1"/>
</dbReference>
<evidence type="ECO:0000313" key="9">
    <source>
        <dbReference type="EMBL" id="CAD7093402.1"/>
    </source>
</evidence>
<dbReference type="EMBL" id="LR899014">
    <property type="protein sequence ID" value="CAD7093402.1"/>
    <property type="molecule type" value="Genomic_DNA"/>
</dbReference>
<evidence type="ECO:0000313" key="10">
    <source>
        <dbReference type="Proteomes" id="UP000594454"/>
    </source>
</evidence>
<keyword evidence="2" id="KW-0285">Flavoprotein</keyword>
<dbReference type="GO" id="GO:0005829">
    <property type="term" value="C:cytosol"/>
    <property type="evidence" value="ECO:0007669"/>
    <property type="project" value="TreeGrafter"/>
</dbReference>
<proteinExistence type="predicted"/>
<dbReference type="AlphaFoldDB" id="A0A7R8V7E9"/>
<dbReference type="PANTHER" id="PTHR19384:SF84">
    <property type="entry name" value="METHIONINE SYNTHASE REDUCTASE"/>
    <property type="match status" value="1"/>
</dbReference>
<protein>
    <recommendedName>
        <fullName evidence="6">Methionine synthase reductase</fullName>
        <ecNumber evidence="5">1.16.1.8</ecNumber>
    </recommendedName>
</protein>
<evidence type="ECO:0000256" key="5">
    <source>
        <dbReference type="ARBA" id="ARBA00039088"/>
    </source>
</evidence>
<keyword evidence="10" id="KW-1185">Reference proteome</keyword>
<dbReference type="PANTHER" id="PTHR19384">
    <property type="entry name" value="NITRIC OXIDE SYNTHASE-RELATED"/>
    <property type="match status" value="1"/>
</dbReference>
<evidence type="ECO:0000256" key="3">
    <source>
        <dbReference type="ARBA" id="ARBA00022827"/>
    </source>
</evidence>
<organism evidence="9 10">
    <name type="scientific">Hermetia illucens</name>
    <name type="common">Black soldier fly</name>
    <dbReference type="NCBI Taxonomy" id="343691"/>
    <lineage>
        <taxon>Eukaryota</taxon>
        <taxon>Metazoa</taxon>
        <taxon>Ecdysozoa</taxon>
        <taxon>Arthropoda</taxon>
        <taxon>Hexapoda</taxon>
        <taxon>Insecta</taxon>
        <taxon>Pterygota</taxon>
        <taxon>Neoptera</taxon>
        <taxon>Endopterygota</taxon>
        <taxon>Diptera</taxon>
        <taxon>Brachycera</taxon>
        <taxon>Stratiomyomorpha</taxon>
        <taxon>Stratiomyidae</taxon>
        <taxon>Hermetiinae</taxon>
        <taxon>Hermetia</taxon>
    </lineage>
</organism>
<dbReference type="OrthoDB" id="1856718at2759"/>
<dbReference type="Gene3D" id="2.40.30.10">
    <property type="entry name" value="Translation factors"/>
    <property type="match status" value="1"/>
</dbReference>
<evidence type="ECO:0000256" key="1">
    <source>
        <dbReference type="ARBA" id="ARBA00001974"/>
    </source>
</evidence>
<comment type="cofactor">
    <cofactor evidence="1">
        <name>FAD</name>
        <dbReference type="ChEBI" id="CHEBI:57692"/>
    </cofactor>
</comment>
<dbReference type="PRINTS" id="PR00371">
    <property type="entry name" value="FPNCR"/>
</dbReference>
<gene>
    <name evidence="9" type="ORF">HERILL_LOCUS15687</name>
</gene>
<dbReference type="InterPro" id="IPR001709">
    <property type="entry name" value="Flavoprot_Pyr_Nucl_cyt_Rdtase"/>
</dbReference>
<keyword evidence="4" id="KW-0560">Oxidoreductase</keyword>
<dbReference type="Proteomes" id="UP000594454">
    <property type="component" value="Chromosome 6"/>
</dbReference>
<dbReference type="InterPro" id="IPR003097">
    <property type="entry name" value="CysJ-like_FAD-binding"/>
</dbReference>
<dbReference type="InterPro" id="IPR017938">
    <property type="entry name" value="Riboflavin_synthase-like_b-brl"/>
</dbReference>
<dbReference type="GO" id="GO:0010181">
    <property type="term" value="F:FMN binding"/>
    <property type="evidence" value="ECO:0007669"/>
    <property type="project" value="TreeGrafter"/>
</dbReference>
<evidence type="ECO:0000259" key="7">
    <source>
        <dbReference type="Pfam" id="PF00175"/>
    </source>
</evidence>